<evidence type="ECO:0000313" key="2">
    <source>
        <dbReference type="Proteomes" id="UP001225316"/>
    </source>
</evidence>
<dbReference type="PROSITE" id="PS50890">
    <property type="entry name" value="PUA"/>
    <property type="match status" value="1"/>
</dbReference>
<dbReference type="PROSITE" id="PS51257">
    <property type="entry name" value="PROKAR_LIPOPROTEIN"/>
    <property type="match status" value="1"/>
</dbReference>
<gene>
    <name evidence="1" type="ORF">QEH52_02565</name>
</gene>
<accession>A0ABU1ATA5</accession>
<protein>
    <submittedName>
        <fullName evidence="1">Right-handed parallel beta-helix repeat-containing protein</fullName>
    </submittedName>
</protein>
<comment type="caution">
    <text evidence="1">The sequence shown here is derived from an EMBL/GenBank/DDBJ whole genome shotgun (WGS) entry which is preliminary data.</text>
</comment>
<name>A0ABU1ATA5_9BACT</name>
<reference evidence="1 2" key="1">
    <citation type="submission" date="2023-04" db="EMBL/GenBank/DDBJ databases">
        <title>A novel bacteria isolated from coastal sediment.</title>
        <authorList>
            <person name="Liu X.-J."/>
            <person name="Du Z.-J."/>
        </authorList>
    </citation>
    <scope>NUCLEOTIDE SEQUENCE [LARGE SCALE GENOMIC DNA]</scope>
    <source>
        <strain evidence="1 2">SDUM461003</strain>
    </source>
</reference>
<dbReference type="Proteomes" id="UP001225316">
    <property type="component" value="Unassembled WGS sequence"/>
</dbReference>
<dbReference type="SUPFAM" id="SSF51126">
    <property type="entry name" value="Pectin lyase-like"/>
    <property type="match status" value="1"/>
</dbReference>
<dbReference type="InterPro" id="IPR011050">
    <property type="entry name" value="Pectin_lyase_fold/virulence"/>
</dbReference>
<evidence type="ECO:0000313" key="1">
    <source>
        <dbReference type="EMBL" id="MDQ8206375.1"/>
    </source>
</evidence>
<dbReference type="Gene3D" id="2.160.20.10">
    <property type="entry name" value="Single-stranded right-handed beta-helix, Pectin lyase-like"/>
    <property type="match status" value="2"/>
</dbReference>
<dbReference type="RefSeq" id="WP_308948426.1">
    <property type="nucleotide sequence ID" value="NZ_JARXHW010000003.1"/>
</dbReference>
<dbReference type="InterPro" id="IPR012334">
    <property type="entry name" value="Pectin_lyas_fold"/>
</dbReference>
<keyword evidence="2" id="KW-1185">Reference proteome</keyword>
<dbReference type="EMBL" id="JARXHW010000003">
    <property type="protein sequence ID" value="MDQ8206375.1"/>
    <property type="molecule type" value="Genomic_DNA"/>
</dbReference>
<proteinExistence type="predicted"/>
<organism evidence="1 2">
    <name type="scientific">Thalassobacterium maritimum</name>
    <dbReference type="NCBI Taxonomy" id="3041265"/>
    <lineage>
        <taxon>Bacteria</taxon>
        <taxon>Pseudomonadati</taxon>
        <taxon>Verrucomicrobiota</taxon>
        <taxon>Opitutia</taxon>
        <taxon>Puniceicoccales</taxon>
        <taxon>Coraliomargaritaceae</taxon>
        <taxon>Thalassobacterium</taxon>
    </lineage>
</organism>
<sequence length="549" mass="61389">MKQYFIQFLLITLFCSCRANTIERSTSAASIPDLQAWITQAIENGETRIKVPKGVYRLTPVNFSHLELNGVKDVEIDFQGSELVCTERTRALDFANCERLTIKNVSIDYDPKLYAQGRITEYTPEYFQMEVFEGYPIDDLSTKSAEVYGADTHELKPGFRTFHDIKRIEKLGGRTVRIHRKKHMDGVDDFVEVGDILLVKTKRERMDGGRFAPHAVVSSKCRDMRFENVTVYASNCFSFLGDESSNTQYYRCRVDRKKDDPTVGYPRMRSSNWDAYHSINAEVGPTIEECYAGYMGDDGVNIRGDYHIVAEGEGSALTVLAKHALNIRPGDPVEVVARNGELIAVATALSVARKPDYPQDKIDAAKSKFTLILPGNVRTAWTVTLDKAVAIDDISVICATNRVGRGFRVINNVIGHNRSRGILTKASDGVISGNLIEDTGLESLKLSPNISNWLEAAYYQNLVVRDNIIRNGKFGAHFGQHRAAQILIGGCRSGLVFEDNTVEYSGDIAAIVSDLDGGVFQGNEFKHLEGDSNDRDPILFERTENIQRR</sequence>